<reference evidence="5 6" key="1">
    <citation type="submission" date="2013-08" db="EMBL/GenBank/DDBJ databases">
        <title>The genome sequence of Knoellia subterranea.</title>
        <authorList>
            <person name="Zhu W."/>
            <person name="Wang G."/>
        </authorList>
    </citation>
    <scope>NUCLEOTIDE SEQUENCE [LARGE SCALE GENOMIC DNA]</scope>
    <source>
        <strain evidence="5 6">KCTC 19937</strain>
    </source>
</reference>
<dbReference type="Proteomes" id="UP000030011">
    <property type="component" value="Unassembled WGS sequence"/>
</dbReference>
<dbReference type="AlphaFoldDB" id="A0A0A0JK53"/>
<keyword evidence="1" id="KW-0805">Transcription regulation</keyword>
<organism evidence="5 6">
    <name type="scientific">Knoellia subterranea KCTC 19937</name>
    <dbReference type="NCBI Taxonomy" id="1385521"/>
    <lineage>
        <taxon>Bacteria</taxon>
        <taxon>Bacillati</taxon>
        <taxon>Actinomycetota</taxon>
        <taxon>Actinomycetes</taxon>
        <taxon>Micrococcales</taxon>
        <taxon>Intrasporangiaceae</taxon>
        <taxon>Knoellia</taxon>
    </lineage>
</organism>
<gene>
    <name evidence="5" type="ORF">N803_05695</name>
</gene>
<evidence type="ECO:0000256" key="3">
    <source>
        <dbReference type="SAM" id="Phobius"/>
    </source>
</evidence>
<comment type="caution">
    <text evidence="5">The sequence shown here is derived from an EMBL/GenBank/DDBJ whole genome shotgun (WGS) entry which is preliminary data.</text>
</comment>
<sequence length="217" mass="22498">MNQHEEDRAHNRLRELLGPYVLGGLDADDRARLEAHLPTCASCRDELATNAGLPALLRAGAPSSAHRETSDAALGDAIGALRTRRRRRRLLLTAAAAVVLVAGAGVGTAVVLEPDAPVATTLALSAPAGVSATGAASLSAKPWGTSVELDLRGLPQDEQFVAWLVSPEGERQQVATWGSTGNGEAHVTGASAFVTRDVAQVRVTDSDGDLVISATTR</sequence>
<keyword evidence="3" id="KW-0812">Transmembrane</keyword>
<evidence type="ECO:0000313" key="6">
    <source>
        <dbReference type="Proteomes" id="UP000030011"/>
    </source>
</evidence>
<accession>A0A0A0JK53</accession>
<proteinExistence type="predicted"/>
<dbReference type="InterPro" id="IPR041916">
    <property type="entry name" value="Anti_sigma_zinc_sf"/>
</dbReference>
<feature type="transmembrane region" description="Helical" evidence="3">
    <location>
        <begin position="90"/>
        <end position="112"/>
    </location>
</feature>
<dbReference type="OrthoDB" id="5242431at2"/>
<dbReference type="EMBL" id="AVPK01000011">
    <property type="protein sequence ID" value="KGN36437.1"/>
    <property type="molecule type" value="Genomic_DNA"/>
</dbReference>
<dbReference type="Pfam" id="PF13490">
    <property type="entry name" value="zf-HC2"/>
    <property type="match status" value="1"/>
</dbReference>
<dbReference type="STRING" id="1385521.N803_05695"/>
<dbReference type="Gene3D" id="1.10.10.1320">
    <property type="entry name" value="Anti-sigma factor, zinc-finger domain"/>
    <property type="match status" value="1"/>
</dbReference>
<keyword evidence="3" id="KW-0472">Membrane</keyword>
<feature type="domain" description="Putative zinc-finger" evidence="4">
    <location>
        <begin position="13"/>
        <end position="44"/>
    </location>
</feature>
<dbReference type="InterPro" id="IPR027383">
    <property type="entry name" value="Znf_put"/>
</dbReference>
<evidence type="ECO:0000256" key="2">
    <source>
        <dbReference type="ARBA" id="ARBA00023163"/>
    </source>
</evidence>
<name>A0A0A0JK53_9MICO</name>
<protein>
    <recommendedName>
        <fullName evidence="4">Putative zinc-finger domain-containing protein</fullName>
    </recommendedName>
</protein>
<dbReference type="RefSeq" id="WP_035906937.1">
    <property type="nucleotide sequence ID" value="NZ_AVPK01000011.1"/>
</dbReference>
<keyword evidence="2" id="KW-0804">Transcription</keyword>
<evidence type="ECO:0000313" key="5">
    <source>
        <dbReference type="EMBL" id="KGN36437.1"/>
    </source>
</evidence>
<evidence type="ECO:0000259" key="4">
    <source>
        <dbReference type="Pfam" id="PF13490"/>
    </source>
</evidence>
<keyword evidence="3" id="KW-1133">Transmembrane helix</keyword>
<dbReference type="eggNOG" id="COG5662">
    <property type="taxonomic scope" value="Bacteria"/>
</dbReference>
<keyword evidence="6" id="KW-1185">Reference proteome</keyword>
<evidence type="ECO:0000256" key="1">
    <source>
        <dbReference type="ARBA" id="ARBA00023015"/>
    </source>
</evidence>